<evidence type="ECO:0000313" key="2">
    <source>
        <dbReference type="Proteomes" id="UP000499080"/>
    </source>
</evidence>
<keyword evidence="2" id="KW-1185">Reference proteome</keyword>
<accession>A0A4Y2AIY6</accession>
<dbReference type="Proteomes" id="UP000499080">
    <property type="component" value="Unassembled WGS sequence"/>
</dbReference>
<comment type="caution">
    <text evidence="1">The sequence shown here is derived from an EMBL/GenBank/DDBJ whole genome shotgun (WGS) entry which is preliminary data.</text>
</comment>
<reference evidence="1 2" key="1">
    <citation type="journal article" date="2019" name="Sci. Rep.">
        <title>Orb-weaving spider Araneus ventricosus genome elucidates the spidroin gene catalogue.</title>
        <authorList>
            <person name="Kono N."/>
            <person name="Nakamura H."/>
            <person name="Ohtoshi R."/>
            <person name="Moran D.A.P."/>
            <person name="Shinohara A."/>
            <person name="Yoshida Y."/>
            <person name="Fujiwara M."/>
            <person name="Mori M."/>
            <person name="Tomita M."/>
            <person name="Arakawa K."/>
        </authorList>
    </citation>
    <scope>NUCLEOTIDE SEQUENCE [LARGE SCALE GENOMIC DNA]</scope>
</reference>
<dbReference type="EMBL" id="BGPR01000020">
    <property type="protein sequence ID" value="GBL79841.1"/>
    <property type="molecule type" value="Genomic_DNA"/>
</dbReference>
<proteinExistence type="predicted"/>
<evidence type="ECO:0000313" key="1">
    <source>
        <dbReference type="EMBL" id="GBL79841.1"/>
    </source>
</evidence>
<name>A0A4Y2AIY6_ARAVE</name>
<gene>
    <name evidence="1" type="ORF">AVEN_28909_1</name>
</gene>
<dbReference type="AlphaFoldDB" id="A0A4Y2AIY6"/>
<sequence>MDVRDYLLTSTYDEFIDAETPAIRASTSLSSPAGHNRNTCAQFRPSRRWGGGTIKCWKTTLLTRKARNSCDIVLHHRLAVLMDKREIDVLNLELDKQKIKHSSGGVSLSCLGKKYLLPIKGTDVDTHASPLP</sequence>
<organism evidence="1 2">
    <name type="scientific">Araneus ventricosus</name>
    <name type="common">Orbweaver spider</name>
    <name type="synonym">Epeira ventricosa</name>
    <dbReference type="NCBI Taxonomy" id="182803"/>
    <lineage>
        <taxon>Eukaryota</taxon>
        <taxon>Metazoa</taxon>
        <taxon>Ecdysozoa</taxon>
        <taxon>Arthropoda</taxon>
        <taxon>Chelicerata</taxon>
        <taxon>Arachnida</taxon>
        <taxon>Araneae</taxon>
        <taxon>Araneomorphae</taxon>
        <taxon>Entelegynae</taxon>
        <taxon>Araneoidea</taxon>
        <taxon>Araneidae</taxon>
        <taxon>Araneus</taxon>
    </lineage>
</organism>
<protein>
    <submittedName>
        <fullName evidence="1">Uncharacterized protein</fullName>
    </submittedName>
</protein>